<reference evidence="1 2" key="2">
    <citation type="journal article" date="2010" name="Stand. Genomic Sci.">
        <title>Complete genome sequence of Syntrophothermus lipocalidus type strain (TGB-C1).</title>
        <authorList>
            <person name="Djao O.D."/>
            <person name="Zhang X."/>
            <person name="Lucas S."/>
            <person name="Lapidus A."/>
            <person name="Del Rio T.G."/>
            <person name="Nolan M."/>
            <person name="Tice H."/>
            <person name="Cheng J.F."/>
            <person name="Han C."/>
            <person name="Tapia R."/>
            <person name="Goodwin L."/>
            <person name="Pitluck S."/>
            <person name="Liolios K."/>
            <person name="Ivanova N."/>
            <person name="Mavromatis K."/>
            <person name="Mikhailova N."/>
            <person name="Ovchinnikova G."/>
            <person name="Pati A."/>
            <person name="Brambilla E."/>
            <person name="Chen A."/>
            <person name="Palaniappan K."/>
            <person name="Land M."/>
            <person name="Hauser L."/>
            <person name="Chang Y.J."/>
            <person name="Jeffries C.D."/>
            <person name="Rohde M."/>
            <person name="Sikorski J."/>
            <person name="Spring S."/>
            <person name="Goker M."/>
            <person name="Detter J.C."/>
            <person name="Woyke T."/>
            <person name="Bristow J."/>
            <person name="Eisen J.A."/>
            <person name="Markowitz V."/>
            <person name="Hugenholtz P."/>
            <person name="Kyrpides N.C."/>
            <person name="Klenk H.P."/>
        </authorList>
    </citation>
    <scope>NUCLEOTIDE SEQUENCE [LARGE SCALE GENOMIC DNA]</scope>
    <source>
        <strain evidence="2">DSM 12680 / TGB-C1</strain>
    </source>
</reference>
<evidence type="ECO:0000313" key="2">
    <source>
        <dbReference type="Proteomes" id="UP000000378"/>
    </source>
</evidence>
<sequence length="109" mass="12968">MGWPTRSQGSQVGLEQADETLKNYRFARGSVRREIEEFFSRLPEPYRSFAKYRYEENQPMTMEVIAEKLGYSTRTMYVFRKKVLHWWILYSTGDVESLHKGFIVQEESG</sequence>
<name>D7CPD8_SYNLT</name>
<dbReference type="STRING" id="643648.Slip_1818"/>
<gene>
    <name evidence="1" type="ordered locus">Slip_1818</name>
</gene>
<dbReference type="OrthoDB" id="1808526at2"/>
<dbReference type="HOGENOM" id="CLU_2182666_0_0_9"/>
<keyword evidence="2" id="KW-1185">Reference proteome</keyword>
<dbReference type="SUPFAM" id="SSF88659">
    <property type="entry name" value="Sigma3 and sigma4 domains of RNA polymerase sigma factors"/>
    <property type="match status" value="1"/>
</dbReference>
<proteinExistence type="predicted"/>
<protein>
    <submittedName>
        <fullName evidence="1">Uncharacterized protein</fullName>
    </submittedName>
</protein>
<dbReference type="EMBL" id="CP002048">
    <property type="protein sequence ID" value="ADI02573.1"/>
    <property type="molecule type" value="Genomic_DNA"/>
</dbReference>
<dbReference type="InterPro" id="IPR013324">
    <property type="entry name" value="RNA_pol_sigma_r3/r4-like"/>
</dbReference>
<accession>D7CPD8</accession>
<dbReference type="Proteomes" id="UP000000378">
    <property type="component" value="Chromosome"/>
</dbReference>
<organism evidence="1 2">
    <name type="scientific">Syntrophothermus lipocalidus (strain DSM 12680 / TGB-C1)</name>
    <dbReference type="NCBI Taxonomy" id="643648"/>
    <lineage>
        <taxon>Bacteria</taxon>
        <taxon>Bacillati</taxon>
        <taxon>Bacillota</taxon>
        <taxon>Clostridia</taxon>
        <taxon>Eubacteriales</taxon>
        <taxon>Syntrophomonadaceae</taxon>
        <taxon>Syntrophothermus</taxon>
    </lineage>
</organism>
<dbReference type="KEGG" id="slp:Slip_1818"/>
<dbReference type="RefSeq" id="WP_013175975.1">
    <property type="nucleotide sequence ID" value="NC_014220.1"/>
</dbReference>
<dbReference type="AlphaFoldDB" id="D7CPD8"/>
<evidence type="ECO:0000313" key="1">
    <source>
        <dbReference type="EMBL" id="ADI02573.1"/>
    </source>
</evidence>
<reference evidence="2" key="1">
    <citation type="journal article" date="2010" name="Stand. Genomic Sci.">
        <title>Complete genome sequence of Syntrophothermus lipocalidus type strain (TGB-C1T).</title>
        <authorList>
            <consortium name="US DOE Joint Genome Institute (JGI-PGF)"/>
            <person name="Djao O."/>
            <person name="Zhang X."/>
            <person name="Lucas S."/>
            <person name="Lapidus A."/>
            <person name="Glavina Del Rio T."/>
            <person name="Nolan M."/>
            <person name="Tice H."/>
            <person name="Cheng J."/>
            <person name="Han C."/>
            <person name="Tapia R."/>
            <person name="Goodwin L."/>
            <person name="Pitluck S."/>
            <person name="Liolios K."/>
            <person name="Ivanova N."/>
            <person name="Mavromatis K."/>
            <person name="Mikhailova N."/>
            <person name="Ovchinnikova G."/>
            <person name="Pati A."/>
            <person name="Brambilla E."/>
            <person name="Chen A."/>
            <person name="Palaniappan K."/>
            <person name="Land M."/>
            <person name="Hauser L."/>
            <person name="Chang Y."/>
            <person name="Jeffries C."/>
            <person name="Rohde M."/>
            <person name="Sikorski J."/>
            <person name="Spring S."/>
            <person name="Goker M."/>
            <person name="Detter J."/>
            <person name="Woyke T."/>
            <person name="Bristow J."/>
            <person name="Eisen J."/>
            <person name="Markowitz V."/>
            <person name="Hugenholtz P."/>
            <person name="Kyrpides N."/>
            <person name="Klenk H."/>
        </authorList>
    </citation>
    <scope>NUCLEOTIDE SEQUENCE [LARGE SCALE GENOMIC DNA]</scope>
    <source>
        <strain evidence="2">DSM 12680 / TGB-C1</strain>
    </source>
</reference>